<name>A0A8J2WA20_9NEOP</name>
<dbReference type="EMBL" id="CAKASE010000079">
    <property type="protein sequence ID" value="CAG9580112.1"/>
    <property type="molecule type" value="Genomic_DNA"/>
</dbReference>
<proteinExistence type="predicted"/>
<dbReference type="AlphaFoldDB" id="A0A8J2WA20"/>
<reference evidence="1" key="1">
    <citation type="submission" date="2021-09" db="EMBL/GenBank/DDBJ databases">
        <authorList>
            <person name="Martin H S."/>
        </authorList>
    </citation>
    <scope>NUCLEOTIDE SEQUENCE</scope>
</reference>
<dbReference type="SUPFAM" id="SSF53335">
    <property type="entry name" value="S-adenosyl-L-methionine-dependent methyltransferases"/>
    <property type="match status" value="2"/>
</dbReference>
<gene>
    <name evidence="1" type="ORF">DCHRY22_LOCUS13534</name>
</gene>
<evidence type="ECO:0000313" key="1">
    <source>
        <dbReference type="EMBL" id="CAG9580112.1"/>
    </source>
</evidence>
<dbReference type="Proteomes" id="UP000789524">
    <property type="component" value="Unassembled WGS sequence"/>
</dbReference>
<keyword evidence="2" id="KW-1185">Reference proteome</keyword>
<protein>
    <submittedName>
        <fullName evidence="1">(African queen) hypothetical protein</fullName>
    </submittedName>
</protein>
<accession>A0A8J2WA20</accession>
<comment type="caution">
    <text evidence="1">The sequence shown here is derived from an EMBL/GenBank/DDBJ whole genome shotgun (WGS) entry which is preliminary data.</text>
</comment>
<dbReference type="OrthoDB" id="6375980at2759"/>
<evidence type="ECO:0000313" key="2">
    <source>
        <dbReference type="Proteomes" id="UP000789524"/>
    </source>
</evidence>
<dbReference type="InterPro" id="IPR029063">
    <property type="entry name" value="SAM-dependent_MTases_sf"/>
</dbReference>
<sequence>MIDEVRRLYEEGNWKSIVRTYREHPGRNRLLWVYPTEENFVFIKKYMDESKCVNILSIGCGCGLLEWMIMAATGLQVYGLEVDGAWWQSKYAPPTFIPLLFTPSKLDEDARRLLQRKDIALLFCYFNNGPAFEQYLKEYLGGIVIIIGPDGKGVHTDPKPFGDMPSNWTLDVHQEVGNTKDFIAIYRRNSD</sequence>
<organism evidence="1 2">
    <name type="scientific">Danaus chrysippus</name>
    <name type="common">African queen</name>
    <dbReference type="NCBI Taxonomy" id="151541"/>
    <lineage>
        <taxon>Eukaryota</taxon>
        <taxon>Metazoa</taxon>
        <taxon>Ecdysozoa</taxon>
        <taxon>Arthropoda</taxon>
        <taxon>Hexapoda</taxon>
        <taxon>Insecta</taxon>
        <taxon>Pterygota</taxon>
        <taxon>Neoptera</taxon>
        <taxon>Endopterygota</taxon>
        <taxon>Lepidoptera</taxon>
        <taxon>Glossata</taxon>
        <taxon>Ditrysia</taxon>
        <taxon>Papilionoidea</taxon>
        <taxon>Nymphalidae</taxon>
        <taxon>Danainae</taxon>
        <taxon>Danaini</taxon>
        <taxon>Danaina</taxon>
        <taxon>Danaus</taxon>
        <taxon>Anosia</taxon>
    </lineage>
</organism>